<gene>
    <name evidence="1" type="ORF">METZ01_LOCUS288506</name>
</gene>
<dbReference type="InterPro" id="IPR013785">
    <property type="entry name" value="Aldolase_TIM"/>
</dbReference>
<dbReference type="EMBL" id="UINC01086830">
    <property type="protein sequence ID" value="SVC35652.1"/>
    <property type="molecule type" value="Genomic_DNA"/>
</dbReference>
<reference evidence="1" key="1">
    <citation type="submission" date="2018-05" db="EMBL/GenBank/DDBJ databases">
        <authorList>
            <person name="Lanie J.A."/>
            <person name="Ng W.-L."/>
            <person name="Kazmierczak K.M."/>
            <person name="Andrzejewski T.M."/>
            <person name="Davidsen T.M."/>
            <person name="Wayne K.J."/>
            <person name="Tettelin H."/>
            <person name="Glass J.I."/>
            <person name="Rusch D."/>
            <person name="Podicherti R."/>
            <person name="Tsui H.-C.T."/>
            <person name="Winkler M.E."/>
        </authorList>
    </citation>
    <scope>NUCLEOTIDE SEQUENCE</scope>
</reference>
<organism evidence="1">
    <name type="scientific">marine metagenome</name>
    <dbReference type="NCBI Taxonomy" id="408172"/>
    <lineage>
        <taxon>unclassified sequences</taxon>
        <taxon>metagenomes</taxon>
        <taxon>ecological metagenomes</taxon>
    </lineage>
</organism>
<protein>
    <submittedName>
        <fullName evidence="1">Uncharacterized protein</fullName>
    </submittedName>
</protein>
<accession>A0A382LKN2</accession>
<dbReference type="AlphaFoldDB" id="A0A382LKN2"/>
<name>A0A382LKN2_9ZZZZ</name>
<proteinExistence type="predicted"/>
<dbReference type="Gene3D" id="3.20.20.70">
    <property type="entry name" value="Aldolase class I"/>
    <property type="match status" value="1"/>
</dbReference>
<feature type="non-terminal residue" evidence="1">
    <location>
        <position position="59"/>
    </location>
</feature>
<evidence type="ECO:0000313" key="1">
    <source>
        <dbReference type="EMBL" id="SVC35652.1"/>
    </source>
</evidence>
<sequence length="59" mass="6289">MSKGLPVIIVNLKTYSEGYGRSGLELCRTMDSLSQEPGINLVAAVNAVDISTYSQAVDI</sequence>